<dbReference type="Pfam" id="PF18922">
    <property type="entry name" value="DUF5672"/>
    <property type="match status" value="1"/>
</dbReference>
<organism evidence="2 3">
    <name type="scientific">Hymenobacter volaticus</name>
    <dbReference type="NCBI Taxonomy" id="2932254"/>
    <lineage>
        <taxon>Bacteria</taxon>
        <taxon>Pseudomonadati</taxon>
        <taxon>Bacteroidota</taxon>
        <taxon>Cytophagia</taxon>
        <taxon>Cytophagales</taxon>
        <taxon>Hymenobacteraceae</taxon>
        <taxon>Hymenobacter</taxon>
    </lineage>
</organism>
<reference evidence="2" key="1">
    <citation type="submission" date="2022-04" db="EMBL/GenBank/DDBJ databases">
        <title>Hymenobacter sp. isolated from the air.</title>
        <authorList>
            <person name="Won M."/>
            <person name="Lee C.-M."/>
            <person name="Woen H.-Y."/>
            <person name="Kwon S.-W."/>
        </authorList>
    </citation>
    <scope>NUCLEOTIDE SEQUENCE</scope>
    <source>
        <strain evidence="2">5420S-77</strain>
        <plasmid evidence="2">unnamed8</plasmid>
    </source>
</reference>
<dbReference type="Proteomes" id="UP000830401">
    <property type="component" value="Plasmid unnamed8"/>
</dbReference>
<accession>A0ABY4GFT3</accession>
<proteinExistence type="predicted"/>
<sequence>MEAVIPADDDGTRPSETGVFPHAVAEQPSPHLVTVVIPIHKEEPSELEKISLAQTLAVLHKYHITFMTPTWLDTTWYENYCEGKAQVFFERFEWRGWQAFAELMIAPVFYQRFLAYDYMLICHLDAFVFRDELEEWCALGHDYIGAVIYNEGYIRPKTLFRGLIGYNSPSYVGAGGFCLKKTSTFYRITSKYRCYINFFLWLNKKRNRIFLDDLFVSLHFPKLESSFSIPLTEWPSVSEPITTTGKKTSYPSPTKITAPCPSACTPGSSTILSFGNHAFVATATCCNFL</sequence>
<dbReference type="EMBL" id="CP095069">
    <property type="protein sequence ID" value="UOQ69820.1"/>
    <property type="molecule type" value="Genomic_DNA"/>
</dbReference>
<dbReference type="RefSeq" id="WP_245127669.1">
    <property type="nucleotide sequence ID" value="NZ_CP095069.1"/>
</dbReference>
<evidence type="ECO:0000313" key="3">
    <source>
        <dbReference type="Proteomes" id="UP000830401"/>
    </source>
</evidence>
<dbReference type="InterPro" id="IPR043729">
    <property type="entry name" value="DUF5672"/>
</dbReference>
<evidence type="ECO:0000259" key="1">
    <source>
        <dbReference type="Pfam" id="PF18922"/>
    </source>
</evidence>
<keyword evidence="3" id="KW-1185">Reference proteome</keyword>
<protein>
    <recommendedName>
        <fullName evidence="1">DUF5672 domain-containing protein</fullName>
    </recommendedName>
</protein>
<name>A0ABY4GFT3_9BACT</name>
<evidence type="ECO:0000313" key="2">
    <source>
        <dbReference type="EMBL" id="UOQ69820.1"/>
    </source>
</evidence>
<gene>
    <name evidence="2" type="ORF">MUN86_30400</name>
</gene>
<geneLocation type="plasmid" evidence="2 3">
    <name>unnamed8</name>
</geneLocation>
<keyword evidence="2" id="KW-0614">Plasmid</keyword>
<feature type="domain" description="DUF5672" evidence="1">
    <location>
        <begin position="96"/>
        <end position="231"/>
    </location>
</feature>